<reference evidence="5" key="1">
    <citation type="submission" date="2018-02" db="EMBL/GenBank/DDBJ databases">
        <authorList>
            <person name="Hausmann B."/>
        </authorList>
    </citation>
    <scope>NUCLEOTIDE SEQUENCE [LARGE SCALE GENOMIC DNA]</scope>
    <source>
        <strain evidence="5">Peat soil MAG SbF1</strain>
    </source>
</reference>
<sequence length="694" mass="76152">MAEWATLKLDRALRSRISIESTFFPLVLGGLLARGSILGLHPFGIAYGAALLLRGESGCAFGLLGILIGVVSLQDVSFALQVMIMLAALTAILPSRRKKKHEGIYLVTLTGLMVALISALAISLSKPDPYVFLTVGFDSVLAGGFAIVFWFALCHQEAIWRGEFQREQGIAWLFILIGVLSGLQGVQVMGVNFSVVLLSFFTLFVSERYGAGTSAGVGAILGFMPQLTVNPQSLMDAGIYGLAGFCTGAFRQLGKIGIGTAFIAVMLMLTIFLRQEAIYTQLISSTVGLLLFLLWPGATPHKNYLKPKGIPEVETTVSKVKALAEIFDQIALSYQAAEAEPFEMRPEIPELMNVLVERVCHSCPTKEACWNREFYKTYHIFFELFGLVESQADIKLQTLPVEWKRHCGRLKEMLLGVQFIIEQEKSQETWRRRLVLNQEALSRQFLNVSQVIGNLAKELHTQHNWEVVKPSNLARRRRHFLDVGVTTFTKTGNAMSGDNYASIAFSTTQHAFILSDGMGVGENAAKMSATALALLEQLLTTGFDPEGAIQALNSILVLRSPEESFVTIDMAILDLESSALKLIKVGASSSYLITPDGVKLFASSSLPAGILNQIDTPVIEAEMQSGETLILLTDGVQDVLKEGTDWIRDFLEKTTINKSQEIADLIGEEARRLSGGALDDDGIILVIRKNYWNE</sequence>
<dbReference type="SMART" id="SM00331">
    <property type="entry name" value="PP2C_SIG"/>
    <property type="match status" value="1"/>
</dbReference>
<proteinExistence type="predicted"/>
<evidence type="ECO:0000256" key="2">
    <source>
        <dbReference type="SAM" id="Phobius"/>
    </source>
</evidence>
<evidence type="ECO:0000259" key="3">
    <source>
        <dbReference type="PROSITE" id="PS51746"/>
    </source>
</evidence>
<dbReference type="OrthoDB" id="9763774at2"/>
<keyword evidence="1" id="KW-0378">Hydrolase</keyword>
<feature type="transmembrane region" description="Helical" evidence="2">
    <location>
        <begin position="278"/>
        <end position="298"/>
    </location>
</feature>
<dbReference type="EMBL" id="OMOF01000712">
    <property type="protein sequence ID" value="SPF54192.1"/>
    <property type="molecule type" value="Genomic_DNA"/>
</dbReference>
<feature type="transmembrane region" description="Helical" evidence="2">
    <location>
        <begin position="60"/>
        <end position="92"/>
    </location>
</feature>
<feature type="transmembrane region" description="Helical" evidence="2">
    <location>
        <begin position="21"/>
        <end position="40"/>
    </location>
</feature>
<dbReference type="InterPro" id="IPR045768">
    <property type="entry name" value="SpoIIE_N"/>
</dbReference>
<protein>
    <submittedName>
        <fullName evidence="4">Putative stage II sporulation protein E</fullName>
    </submittedName>
</protein>
<dbReference type="InterPro" id="IPR052016">
    <property type="entry name" value="Bact_Sigma-Reg"/>
</dbReference>
<keyword evidence="2" id="KW-0812">Transmembrane</keyword>
<feature type="transmembrane region" description="Helical" evidence="2">
    <location>
        <begin position="104"/>
        <end position="124"/>
    </location>
</feature>
<dbReference type="PROSITE" id="PS51746">
    <property type="entry name" value="PPM_2"/>
    <property type="match status" value="1"/>
</dbReference>
<dbReference type="Proteomes" id="UP000238916">
    <property type="component" value="Unassembled WGS sequence"/>
</dbReference>
<dbReference type="PANTHER" id="PTHR43156:SF2">
    <property type="entry name" value="STAGE II SPORULATION PROTEIN E"/>
    <property type="match status" value="1"/>
</dbReference>
<dbReference type="InterPro" id="IPR036457">
    <property type="entry name" value="PPM-type-like_dom_sf"/>
</dbReference>
<accession>A0A2U3LQR0</accession>
<evidence type="ECO:0000256" key="1">
    <source>
        <dbReference type="ARBA" id="ARBA00022801"/>
    </source>
</evidence>
<gene>
    <name evidence="4" type="primary">spoIIE</name>
    <name evidence="4" type="ORF">SBF1_740033</name>
</gene>
<keyword evidence="2" id="KW-1133">Transmembrane helix</keyword>
<feature type="domain" description="PPM-type phosphatase" evidence="3">
    <location>
        <begin position="482"/>
        <end position="688"/>
    </location>
</feature>
<dbReference type="Pfam" id="PF07228">
    <property type="entry name" value="SpoIIE"/>
    <property type="match status" value="1"/>
</dbReference>
<organism evidence="4 5">
    <name type="scientific">Candidatus Desulfosporosinus infrequens</name>
    <dbReference type="NCBI Taxonomy" id="2043169"/>
    <lineage>
        <taxon>Bacteria</taxon>
        <taxon>Bacillati</taxon>
        <taxon>Bacillota</taxon>
        <taxon>Clostridia</taxon>
        <taxon>Eubacteriales</taxon>
        <taxon>Desulfitobacteriaceae</taxon>
        <taxon>Desulfosporosinus</taxon>
    </lineage>
</organism>
<evidence type="ECO:0000313" key="4">
    <source>
        <dbReference type="EMBL" id="SPF54192.1"/>
    </source>
</evidence>
<feature type="transmembrane region" description="Helical" evidence="2">
    <location>
        <begin position="173"/>
        <end position="203"/>
    </location>
</feature>
<dbReference type="Gene3D" id="3.60.40.10">
    <property type="entry name" value="PPM-type phosphatase domain"/>
    <property type="match status" value="1"/>
</dbReference>
<dbReference type="InterPro" id="IPR001932">
    <property type="entry name" value="PPM-type_phosphatase-like_dom"/>
</dbReference>
<name>A0A2U3LQR0_9FIRM</name>
<evidence type="ECO:0000313" key="5">
    <source>
        <dbReference type="Proteomes" id="UP000238916"/>
    </source>
</evidence>
<dbReference type="SUPFAM" id="SSF81606">
    <property type="entry name" value="PP2C-like"/>
    <property type="match status" value="1"/>
</dbReference>
<feature type="transmembrane region" description="Helical" evidence="2">
    <location>
        <begin position="130"/>
        <end position="153"/>
    </location>
</feature>
<dbReference type="Pfam" id="PF19732">
    <property type="entry name" value="SpoIIE_N"/>
    <property type="match status" value="1"/>
</dbReference>
<dbReference type="AlphaFoldDB" id="A0A2U3LQR0"/>
<keyword evidence="2" id="KW-0472">Membrane</keyword>
<dbReference type="PANTHER" id="PTHR43156">
    <property type="entry name" value="STAGE II SPORULATION PROTEIN E-RELATED"/>
    <property type="match status" value="1"/>
</dbReference>
<feature type="transmembrane region" description="Helical" evidence="2">
    <location>
        <begin position="256"/>
        <end position="273"/>
    </location>
</feature>
<dbReference type="GO" id="GO:0016791">
    <property type="term" value="F:phosphatase activity"/>
    <property type="evidence" value="ECO:0007669"/>
    <property type="project" value="TreeGrafter"/>
</dbReference>